<keyword evidence="2" id="KW-0535">Nitrogen fixation</keyword>
<dbReference type="GO" id="GO:0009399">
    <property type="term" value="P:nitrogen fixation"/>
    <property type="evidence" value="ECO:0007669"/>
    <property type="project" value="InterPro"/>
</dbReference>
<comment type="similarity">
    <text evidence="1">Belongs to the NifZ family.</text>
</comment>
<dbReference type="OrthoDB" id="9801083at2"/>
<evidence type="ECO:0000256" key="1">
    <source>
        <dbReference type="ARBA" id="ARBA00008027"/>
    </source>
</evidence>
<dbReference type="EMBL" id="FRFG01000028">
    <property type="protein sequence ID" value="SHO56805.1"/>
    <property type="molecule type" value="Genomic_DNA"/>
</dbReference>
<reference evidence="4" key="1">
    <citation type="submission" date="2016-12" db="EMBL/GenBank/DDBJ databases">
        <authorList>
            <person name="Rodrigo-Torres L."/>
            <person name="Arahal R.D."/>
            <person name="Lucena T."/>
        </authorList>
    </citation>
    <scope>NUCLEOTIDE SEQUENCE [LARGE SCALE GENOMIC DNA]</scope>
</reference>
<dbReference type="RefSeq" id="WP_073583143.1">
    <property type="nucleotide sequence ID" value="NZ_AP024897.1"/>
</dbReference>
<accession>A0A1M7YW67</accession>
<protein>
    <submittedName>
        <fullName evidence="3">NifZ domain protein</fullName>
    </submittedName>
</protein>
<sequence length="163" mass="18576">MESVVTARFDAGEEVRVIRTVRNDGSFPGVDKGEILIEAGCIGIVRTYGFFLQTQIIYQVFFPDVNQVIGIRDEELISARLDWVPRHFHSLDKARLTRTLAMNGEVLAEKGQIVEIQRSYRDLEDGSLKYEIELCALRFQLDASVFTHVSQAQEQTVLQEQQV</sequence>
<dbReference type="STRING" id="1117707.VQ7734_02574"/>
<name>A0A1M7YW67_9VIBR</name>
<dbReference type="Proteomes" id="UP000184600">
    <property type="component" value="Unassembled WGS sequence"/>
</dbReference>
<keyword evidence="4" id="KW-1185">Reference proteome</keyword>
<gene>
    <name evidence="3" type="ORF">VQ7734_02574</name>
</gene>
<evidence type="ECO:0000313" key="3">
    <source>
        <dbReference type="EMBL" id="SHO56805.1"/>
    </source>
</evidence>
<dbReference type="InterPro" id="IPR007415">
    <property type="entry name" value="Nitrogenase_MoFe_mat_NifZ"/>
</dbReference>
<dbReference type="AlphaFoldDB" id="A0A1M7YW67"/>
<proteinExistence type="inferred from homology"/>
<organism evidence="3 4">
    <name type="scientific">Vibrio quintilis</name>
    <dbReference type="NCBI Taxonomy" id="1117707"/>
    <lineage>
        <taxon>Bacteria</taxon>
        <taxon>Pseudomonadati</taxon>
        <taxon>Pseudomonadota</taxon>
        <taxon>Gammaproteobacteria</taxon>
        <taxon>Vibrionales</taxon>
        <taxon>Vibrionaceae</taxon>
        <taxon>Vibrio</taxon>
    </lineage>
</organism>
<evidence type="ECO:0000256" key="2">
    <source>
        <dbReference type="ARBA" id="ARBA00023231"/>
    </source>
</evidence>
<evidence type="ECO:0000313" key="4">
    <source>
        <dbReference type="Proteomes" id="UP000184600"/>
    </source>
</evidence>
<dbReference type="Pfam" id="PF04319">
    <property type="entry name" value="NifZ"/>
    <property type="match status" value="1"/>
</dbReference>